<dbReference type="Pfam" id="PF00575">
    <property type="entry name" value="S1"/>
    <property type="match status" value="6"/>
</dbReference>
<feature type="domain" description="S1 motif" evidence="7">
    <location>
        <begin position="104"/>
        <end position="170"/>
    </location>
</feature>
<dbReference type="NCBIfam" id="NF004952">
    <property type="entry name" value="PRK06299.1-2"/>
    <property type="match status" value="1"/>
</dbReference>
<dbReference type="Gene3D" id="2.40.50.140">
    <property type="entry name" value="Nucleic acid-binding proteins"/>
    <property type="match status" value="6"/>
</dbReference>
<dbReference type="PROSITE" id="PS50126">
    <property type="entry name" value="S1"/>
    <property type="match status" value="6"/>
</dbReference>
<feature type="domain" description="S1 motif" evidence="7">
    <location>
        <begin position="276"/>
        <end position="346"/>
    </location>
</feature>
<dbReference type="InterPro" id="IPR035104">
    <property type="entry name" value="Ribosomal_protein_S1-like"/>
</dbReference>
<reference evidence="8 9" key="1">
    <citation type="submission" date="2021-01" db="EMBL/GenBank/DDBJ databases">
        <title>Draft Genome Sequence and Polyhydroxyalkanoate Biosynthetic Potential of Jeongeupia naejangsanensis Type Strain DSM 24253.</title>
        <authorList>
            <person name="Turrini P."/>
            <person name="Artuso I."/>
            <person name="Lugli G.A."/>
            <person name="Frangipani E."/>
            <person name="Ventura M."/>
            <person name="Visca P."/>
        </authorList>
    </citation>
    <scope>NUCLEOTIDE SEQUENCE [LARGE SCALE GENOMIC DNA]</scope>
    <source>
        <strain evidence="8 9">DSM 24253</strain>
    </source>
</reference>
<protein>
    <recommendedName>
        <fullName evidence="6">30S ribosomal protein S1</fullName>
    </recommendedName>
</protein>
<dbReference type="PANTHER" id="PTHR10724:SF7">
    <property type="entry name" value="SMALL RIBOSOMAL SUBUNIT PROTEIN BS1C"/>
    <property type="match status" value="1"/>
</dbReference>
<dbReference type="PANTHER" id="PTHR10724">
    <property type="entry name" value="30S RIBOSOMAL PROTEIN S1"/>
    <property type="match status" value="1"/>
</dbReference>
<keyword evidence="3 6" id="KW-0694">RNA-binding</keyword>
<feature type="domain" description="S1 motif" evidence="7">
    <location>
        <begin position="450"/>
        <end position="519"/>
    </location>
</feature>
<keyword evidence="5 6" id="KW-0687">Ribonucleoprotein</keyword>
<dbReference type="CDD" id="cd05687">
    <property type="entry name" value="S1_RPS1_repeat_ec1_hs1"/>
    <property type="match status" value="1"/>
</dbReference>
<dbReference type="EMBL" id="JAESND010000001">
    <property type="protein sequence ID" value="MBM3114226.1"/>
    <property type="molecule type" value="Genomic_DNA"/>
</dbReference>
<comment type="caution">
    <text evidence="8">The sequence shown here is derived from an EMBL/GenBank/DDBJ whole genome shotgun (WGS) entry which is preliminary data.</text>
</comment>
<feature type="domain" description="S1 motif" evidence="7">
    <location>
        <begin position="363"/>
        <end position="433"/>
    </location>
</feature>
<evidence type="ECO:0000256" key="1">
    <source>
        <dbReference type="ARBA" id="ARBA00006767"/>
    </source>
</evidence>
<gene>
    <name evidence="8" type="primary">rpsA</name>
    <name evidence="8" type="ORF">JMJ54_00165</name>
</gene>
<feature type="domain" description="S1 motif" evidence="7">
    <location>
        <begin position="191"/>
        <end position="259"/>
    </location>
</feature>
<name>A0ABS2BF51_9NEIS</name>
<evidence type="ECO:0000256" key="4">
    <source>
        <dbReference type="ARBA" id="ARBA00022980"/>
    </source>
</evidence>
<evidence type="ECO:0000259" key="7">
    <source>
        <dbReference type="PROSITE" id="PS50126"/>
    </source>
</evidence>
<dbReference type="CDD" id="cd05688">
    <property type="entry name" value="S1_RPS1_repeat_ec3"/>
    <property type="match status" value="1"/>
</dbReference>
<dbReference type="GO" id="GO:0005840">
    <property type="term" value="C:ribosome"/>
    <property type="evidence" value="ECO:0007669"/>
    <property type="project" value="UniProtKB-KW"/>
</dbReference>
<dbReference type="InterPro" id="IPR003029">
    <property type="entry name" value="S1_domain"/>
</dbReference>
<dbReference type="CDD" id="cd05691">
    <property type="entry name" value="S1_RPS1_repeat_ec6"/>
    <property type="match status" value="1"/>
</dbReference>
<evidence type="ECO:0000313" key="8">
    <source>
        <dbReference type="EMBL" id="MBM3114226.1"/>
    </source>
</evidence>
<dbReference type="PIRSF" id="PIRSF002111">
    <property type="entry name" value="RpsA"/>
    <property type="match status" value="1"/>
</dbReference>
<dbReference type="CDD" id="cd04465">
    <property type="entry name" value="S1_RPS1_repeat_ec2_hs2"/>
    <property type="match status" value="1"/>
</dbReference>
<dbReference type="SUPFAM" id="SSF50249">
    <property type="entry name" value="Nucleic acid-binding proteins"/>
    <property type="match status" value="6"/>
</dbReference>
<accession>A0ABS2BF51</accession>
<keyword evidence="4 6" id="KW-0689">Ribosomal protein</keyword>
<dbReference type="CDD" id="cd05689">
    <property type="entry name" value="S1_RPS1_repeat_ec4"/>
    <property type="match status" value="1"/>
</dbReference>
<evidence type="ECO:0000313" key="9">
    <source>
        <dbReference type="Proteomes" id="UP000809431"/>
    </source>
</evidence>
<dbReference type="InterPro" id="IPR012340">
    <property type="entry name" value="NA-bd_OB-fold"/>
</dbReference>
<evidence type="ECO:0000256" key="6">
    <source>
        <dbReference type="PIRNR" id="PIRNR002111"/>
    </source>
</evidence>
<dbReference type="SMART" id="SM00316">
    <property type="entry name" value="S1"/>
    <property type="match status" value="6"/>
</dbReference>
<comment type="function">
    <text evidence="6">Binds mRNA; thus facilitating recognition of the initiation point. It is needed to translate mRNA with a short Shine-Dalgarno (SD) purine-rich sequence.</text>
</comment>
<feature type="domain" description="S1 motif" evidence="7">
    <location>
        <begin position="20"/>
        <end position="86"/>
    </location>
</feature>
<organism evidence="8 9">
    <name type="scientific">Jeongeupia naejangsanensis</name>
    <dbReference type="NCBI Taxonomy" id="613195"/>
    <lineage>
        <taxon>Bacteria</taxon>
        <taxon>Pseudomonadati</taxon>
        <taxon>Pseudomonadota</taxon>
        <taxon>Betaproteobacteria</taxon>
        <taxon>Neisseriales</taxon>
        <taxon>Chitinibacteraceae</taxon>
        <taxon>Jeongeupia</taxon>
    </lineage>
</organism>
<dbReference type="NCBIfam" id="NF004954">
    <property type="entry name" value="PRK06299.1-4"/>
    <property type="match status" value="1"/>
</dbReference>
<comment type="similarity">
    <text evidence="1 6">Belongs to the bacterial ribosomal protein bS1 family.</text>
</comment>
<keyword evidence="2" id="KW-0677">Repeat</keyword>
<dbReference type="RefSeq" id="WP_203536847.1">
    <property type="nucleotide sequence ID" value="NZ_JAESND010000001.1"/>
</dbReference>
<dbReference type="PRINTS" id="PR00681">
    <property type="entry name" value="RIBOSOMALS1"/>
</dbReference>
<evidence type="ECO:0000256" key="2">
    <source>
        <dbReference type="ARBA" id="ARBA00022737"/>
    </source>
</evidence>
<dbReference type="InterPro" id="IPR000110">
    <property type="entry name" value="Ribosomal_bS1"/>
</dbReference>
<dbReference type="NCBIfam" id="TIGR00717">
    <property type="entry name" value="rpsA"/>
    <property type="match status" value="1"/>
</dbReference>
<evidence type="ECO:0000256" key="5">
    <source>
        <dbReference type="ARBA" id="ARBA00023274"/>
    </source>
</evidence>
<keyword evidence="9" id="KW-1185">Reference proteome</keyword>
<dbReference type="Proteomes" id="UP000809431">
    <property type="component" value="Unassembled WGS sequence"/>
</dbReference>
<dbReference type="InterPro" id="IPR050437">
    <property type="entry name" value="Ribos_protein_bS1-like"/>
</dbReference>
<evidence type="ECO:0000256" key="3">
    <source>
        <dbReference type="ARBA" id="ARBA00022884"/>
    </source>
</evidence>
<sequence>MESFAALFEESLQNQEMRSGEVITAEVVGIDHNFVTVNAGLKSESLIPVEEFKNDAGELDVQIGDFVPVAIDSLENGYGETKLSREKAKRLAAWIELEDTLEKGLVMTGVISGKVKGGLTVMVNGLRAFLPGSLVDIRPVKDTTPYEGKSIEFKVIKLDRKRNNVVVSRRAVLEESLGEERQKLMETLREGAVIKGIVKNITDYGAFVDLGGIDGLLHITDLAWRRVKHPSEVLAVGDEIEAKVLKFDQEKNRVSLGLKQLGEDPWVGLSRRYPSGTRLFGKVTNLTDYGAFVEIEQGIEGLVHVSEMDWTNKNVHPSKVVSLGDEVEVMILDIDEEKRRISLGMKQCMANPWDEFAQNFKKGDKLQGAIKSITDFGVFVGLPGGIDGLVHLSDLSWHATGEEAVRNFKKGDEVEAVVLSIDVDKERISLGIKQLEGDPFNNYVSTSDKGTIVRGTVKSLDAKGAVVALTDEVEGYLRATEVSRDRVEDIRTVLKEGDEVEAMIINVDRKNRSINLSIKSKDMGEEKAAMSQLSADASAGTTNLGALLKAKLSGSQE</sequence>
<proteinExistence type="inferred from homology"/>